<evidence type="ECO:0000313" key="2">
    <source>
        <dbReference type="Proteomes" id="UP001139502"/>
    </source>
</evidence>
<dbReference type="AlphaFoldDB" id="A0A9X2HBA2"/>
<comment type="caution">
    <text evidence="1">The sequence shown here is derived from an EMBL/GenBank/DDBJ whole genome shotgun (WGS) entry which is preliminary data.</text>
</comment>
<dbReference type="Pfam" id="PF04250">
    <property type="entry name" value="DUF429"/>
    <property type="match status" value="1"/>
</dbReference>
<dbReference type="InterPro" id="IPR007362">
    <property type="entry name" value="DUF429"/>
</dbReference>
<evidence type="ECO:0000313" key="1">
    <source>
        <dbReference type="EMBL" id="MCP3424970.1"/>
    </source>
</evidence>
<name>A0A9X2HBA2_9MICC</name>
<accession>A0A9X2HBA2</accession>
<dbReference type="EMBL" id="JANAFB010000004">
    <property type="protein sequence ID" value="MCP3424970.1"/>
    <property type="molecule type" value="Genomic_DNA"/>
</dbReference>
<dbReference type="RefSeq" id="WP_254164944.1">
    <property type="nucleotide sequence ID" value="NZ_JANAFB010000004.1"/>
</dbReference>
<sequence length="250" mass="26926">MTVTVGVDLAASDAKTATAALAWSPGGARLLDVVVGASDADVVRSASGAEAVGIDCALGWPREFVEFLTAYRNGAIPPREVGGAEWRRRLSFRETDRVVREVTGRWPLSAATDRLGVTALRCAELLAAFEAEDGRAVDRSGAGRHAEVYPAAALRIWGLYTAGYKVREDAREDLLARLLERAPWLEVSAAQRRELVRTDHALDAVLAALNARAHRIGVTLEPPAEMRELAREEGWVALPTGPLEGLDPRG</sequence>
<protein>
    <submittedName>
        <fullName evidence="1">DUF429 domain-containing protein</fullName>
    </submittedName>
</protein>
<proteinExistence type="predicted"/>
<dbReference type="Proteomes" id="UP001139502">
    <property type="component" value="Unassembled WGS sequence"/>
</dbReference>
<gene>
    <name evidence="1" type="ORF">NBM05_02720</name>
</gene>
<keyword evidence="2" id="KW-1185">Reference proteome</keyword>
<organism evidence="1 2">
    <name type="scientific">Rothia santali</name>
    <dbReference type="NCBI Taxonomy" id="2949643"/>
    <lineage>
        <taxon>Bacteria</taxon>
        <taxon>Bacillati</taxon>
        <taxon>Actinomycetota</taxon>
        <taxon>Actinomycetes</taxon>
        <taxon>Micrococcales</taxon>
        <taxon>Micrococcaceae</taxon>
        <taxon>Rothia</taxon>
    </lineage>
</organism>
<reference evidence="1" key="1">
    <citation type="submission" date="2022-06" db="EMBL/GenBank/DDBJ databases">
        <title>Rothia sp. isolated from sandalwood seedling.</title>
        <authorList>
            <person name="Tuikhar N."/>
            <person name="Kirdat K."/>
            <person name="Thorat V."/>
            <person name="Swetha P."/>
            <person name="Padma S."/>
            <person name="Sundararaj R."/>
            <person name="Yadav A."/>
        </authorList>
    </citation>
    <scope>NUCLEOTIDE SEQUENCE</scope>
    <source>
        <strain evidence="1">AR01</strain>
    </source>
</reference>